<dbReference type="InterPro" id="IPR031107">
    <property type="entry name" value="Small_HSP"/>
</dbReference>
<name>A0A2T1EQB3_9CYAN</name>
<evidence type="ECO:0000313" key="4">
    <source>
        <dbReference type="EMBL" id="PSB34924.1"/>
    </source>
</evidence>
<gene>
    <name evidence="4" type="ORF">C7B82_01785</name>
</gene>
<dbReference type="Pfam" id="PF00011">
    <property type="entry name" value="HSP20"/>
    <property type="match status" value="1"/>
</dbReference>
<reference evidence="4 5" key="2">
    <citation type="submission" date="2018-03" db="EMBL/GenBank/DDBJ databases">
        <title>The ancient ancestry and fast evolution of plastids.</title>
        <authorList>
            <person name="Moore K.R."/>
            <person name="Magnabosco C."/>
            <person name="Momper L."/>
            <person name="Gold D.A."/>
            <person name="Bosak T."/>
            <person name="Fournier G.P."/>
        </authorList>
    </citation>
    <scope>NUCLEOTIDE SEQUENCE [LARGE SCALE GENOMIC DNA]</scope>
    <source>
        <strain evidence="4 5">ULC18</strain>
    </source>
</reference>
<feature type="domain" description="SHSP" evidence="3">
    <location>
        <begin position="38"/>
        <end position="153"/>
    </location>
</feature>
<comment type="caution">
    <text evidence="4">The sequence shown here is derived from an EMBL/GenBank/DDBJ whole genome shotgun (WGS) entry which is preliminary data.</text>
</comment>
<dbReference type="CDD" id="cd06464">
    <property type="entry name" value="ACD_sHsps-like"/>
    <property type="match status" value="1"/>
</dbReference>
<dbReference type="OrthoDB" id="9811615at2"/>
<dbReference type="PANTHER" id="PTHR11527">
    <property type="entry name" value="HEAT-SHOCK PROTEIN 20 FAMILY MEMBER"/>
    <property type="match status" value="1"/>
</dbReference>
<dbReference type="EMBL" id="PVWK01000011">
    <property type="protein sequence ID" value="PSB34924.1"/>
    <property type="molecule type" value="Genomic_DNA"/>
</dbReference>
<dbReference type="InterPro" id="IPR002068">
    <property type="entry name" value="A-crystallin/Hsp20_dom"/>
</dbReference>
<evidence type="ECO:0000256" key="1">
    <source>
        <dbReference type="PROSITE-ProRule" id="PRU00285"/>
    </source>
</evidence>
<accession>A0A2T1EQB3</accession>
<organism evidence="4 5">
    <name type="scientific">Stenomitos frigidus ULC18</name>
    <dbReference type="NCBI Taxonomy" id="2107698"/>
    <lineage>
        <taxon>Bacteria</taxon>
        <taxon>Bacillati</taxon>
        <taxon>Cyanobacteriota</taxon>
        <taxon>Cyanophyceae</taxon>
        <taxon>Leptolyngbyales</taxon>
        <taxon>Leptolyngbyaceae</taxon>
        <taxon>Stenomitos</taxon>
    </lineage>
</organism>
<dbReference type="PROSITE" id="PS01031">
    <property type="entry name" value="SHSP"/>
    <property type="match status" value="1"/>
</dbReference>
<sequence>MSLIRWQPLKELDTLRRQMNHLFDEMIHSDREFDQFPQLENALWAPAIELKETDKDVILKAVVPGIEAKELDVQVSENAVSITGEHREEKCTEEKGYFRSELQYGQFQRTVPLPVSVKHDQVQSEFKDGVLTLTLPKAELSHRNVTKIDLTAQQKARETVVQQRQHDEHLQETMHERAAEEMGSAVAH</sequence>
<dbReference type="RefSeq" id="WP_106254603.1">
    <property type="nucleotide sequence ID" value="NZ_CAWNSW010000036.1"/>
</dbReference>
<dbReference type="SUPFAM" id="SSF49764">
    <property type="entry name" value="HSP20-like chaperones"/>
    <property type="match status" value="1"/>
</dbReference>
<keyword evidence="5" id="KW-1185">Reference proteome</keyword>
<dbReference type="AlphaFoldDB" id="A0A2T1EQB3"/>
<dbReference type="Proteomes" id="UP000239576">
    <property type="component" value="Unassembled WGS sequence"/>
</dbReference>
<proteinExistence type="inferred from homology"/>
<comment type="similarity">
    <text evidence="1 2">Belongs to the small heat shock protein (HSP20) family.</text>
</comment>
<evidence type="ECO:0000259" key="3">
    <source>
        <dbReference type="PROSITE" id="PS01031"/>
    </source>
</evidence>
<dbReference type="Gene3D" id="2.60.40.790">
    <property type="match status" value="1"/>
</dbReference>
<dbReference type="InterPro" id="IPR008978">
    <property type="entry name" value="HSP20-like_chaperone"/>
</dbReference>
<evidence type="ECO:0000313" key="5">
    <source>
        <dbReference type="Proteomes" id="UP000239576"/>
    </source>
</evidence>
<protein>
    <submittedName>
        <fullName evidence="4">Heat-shock protein Hsp20</fullName>
    </submittedName>
</protein>
<reference evidence="5" key="1">
    <citation type="submission" date="2018-02" db="EMBL/GenBank/DDBJ databases">
        <authorList>
            <person name="Moore K."/>
            <person name="Momper L."/>
        </authorList>
    </citation>
    <scope>NUCLEOTIDE SEQUENCE [LARGE SCALE GENOMIC DNA]</scope>
    <source>
        <strain evidence="5">ULC18</strain>
    </source>
</reference>
<evidence type="ECO:0000256" key="2">
    <source>
        <dbReference type="RuleBase" id="RU003616"/>
    </source>
</evidence>